<dbReference type="Gene3D" id="3.30.40.10">
    <property type="entry name" value="Zinc/RING finger domain, C3HC4 (zinc finger)"/>
    <property type="match status" value="1"/>
</dbReference>
<feature type="domain" description="RING-type" evidence="2">
    <location>
        <begin position="98"/>
        <end position="142"/>
    </location>
</feature>
<dbReference type="SUPFAM" id="SSF57850">
    <property type="entry name" value="RING/U-box"/>
    <property type="match status" value="1"/>
</dbReference>
<dbReference type="AlphaFoldDB" id="A0A6C0EHZ5"/>
<dbReference type="InterPro" id="IPR013083">
    <property type="entry name" value="Znf_RING/FYVE/PHD"/>
</dbReference>
<feature type="coiled-coil region" evidence="1">
    <location>
        <begin position="70"/>
        <end position="97"/>
    </location>
</feature>
<dbReference type="PROSITE" id="PS50089">
    <property type="entry name" value="ZF_RING_2"/>
    <property type="match status" value="1"/>
</dbReference>
<protein>
    <recommendedName>
        <fullName evidence="2">RING-type domain-containing protein</fullName>
    </recommendedName>
</protein>
<evidence type="ECO:0000313" key="3">
    <source>
        <dbReference type="EMBL" id="QHT28251.1"/>
    </source>
</evidence>
<evidence type="ECO:0000256" key="1">
    <source>
        <dbReference type="SAM" id="Coils"/>
    </source>
</evidence>
<dbReference type="EMBL" id="MN738854">
    <property type="protein sequence ID" value="QHT28251.1"/>
    <property type="molecule type" value="Genomic_DNA"/>
</dbReference>
<sequence length="148" mass="17348">MEEIDKTIAEFKMQNQIDDYLHKNIYPDFSIKRNVNHSSGNKKKDTDFTDIIYNIDVPLEKLNKHDFMNFESISRKIENLENDINNIQEENIINENICPICIEPIGNKSYFMTKCNHPICGPCCYNNFTKNENTGLLCPICRSEIYNN</sequence>
<organism evidence="3">
    <name type="scientific">viral metagenome</name>
    <dbReference type="NCBI Taxonomy" id="1070528"/>
    <lineage>
        <taxon>unclassified sequences</taxon>
        <taxon>metagenomes</taxon>
        <taxon>organismal metagenomes</taxon>
    </lineage>
</organism>
<accession>A0A6C0EHZ5</accession>
<keyword evidence="1" id="KW-0175">Coiled coil</keyword>
<evidence type="ECO:0000259" key="2">
    <source>
        <dbReference type="PROSITE" id="PS50089"/>
    </source>
</evidence>
<reference evidence="3" key="1">
    <citation type="journal article" date="2020" name="Nature">
        <title>Giant virus diversity and host interactions through global metagenomics.</title>
        <authorList>
            <person name="Schulz F."/>
            <person name="Roux S."/>
            <person name="Paez-Espino D."/>
            <person name="Jungbluth S."/>
            <person name="Walsh D.A."/>
            <person name="Denef V.J."/>
            <person name="McMahon K.D."/>
            <person name="Konstantinidis K.T."/>
            <person name="Eloe-Fadrosh E.A."/>
            <person name="Kyrpides N.C."/>
            <person name="Woyke T."/>
        </authorList>
    </citation>
    <scope>NUCLEOTIDE SEQUENCE</scope>
    <source>
        <strain evidence="3">GVMAG-M-3300001348-25</strain>
    </source>
</reference>
<proteinExistence type="predicted"/>
<name>A0A6C0EHZ5_9ZZZZ</name>
<dbReference type="InterPro" id="IPR001841">
    <property type="entry name" value="Znf_RING"/>
</dbReference>
<dbReference type="SMART" id="SM00184">
    <property type="entry name" value="RING"/>
    <property type="match status" value="1"/>
</dbReference>